<dbReference type="Pfam" id="PF00534">
    <property type="entry name" value="Glycos_transf_1"/>
    <property type="match status" value="1"/>
</dbReference>
<keyword evidence="3" id="KW-0808">Transferase</keyword>
<protein>
    <submittedName>
        <fullName evidence="3">Glycosyl transferase</fullName>
    </submittedName>
</protein>
<dbReference type="InterPro" id="IPR028098">
    <property type="entry name" value="Glyco_trans_4-like_N"/>
</dbReference>
<dbReference type="PANTHER" id="PTHR12526">
    <property type="entry name" value="GLYCOSYLTRANSFERASE"/>
    <property type="match status" value="1"/>
</dbReference>
<evidence type="ECO:0000259" key="1">
    <source>
        <dbReference type="Pfam" id="PF00534"/>
    </source>
</evidence>
<gene>
    <name evidence="3" type="ORF">L485_17820</name>
</gene>
<dbReference type="PATRIC" id="fig|1114964.3.peg.3499"/>
<dbReference type="PANTHER" id="PTHR12526:SF595">
    <property type="entry name" value="BLL5217 PROTEIN"/>
    <property type="match status" value="1"/>
</dbReference>
<proteinExistence type="predicted"/>
<evidence type="ECO:0000259" key="2">
    <source>
        <dbReference type="Pfam" id="PF13439"/>
    </source>
</evidence>
<dbReference type="Pfam" id="PF13439">
    <property type="entry name" value="Glyco_transf_4"/>
    <property type="match status" value="1"/>
</dbReference>
<dbReference type="AlphaFoldDB" id="T0GER7"/>
<feature type="domain" description="Glycosyltransferase subfamily 4-like N-terminal" evidence="2">
    <location>
        <begin position="32"/>
        <end position="140"/>
    </location>
</feature>
<keyword evidence="4" id="KW-1185">Reference proteome</keyword>
<accession>T0GER7</accession>
<evidence type="ECO:0000313" key="3">
    <source>
        <dbReference type="EMBL" id="EQA98542.1"/>
    </source>
</evidence>
<feature type="domain" description="Glycosyl transferase family 1" evidence="1">
    <location>
        <begin position="188"/>
        <end position="330"/>
    </location>
</feature>
<dbReference type="InterPro" id="IPR001296">
    <property type="entry name" value="Glyco_trans_1"/>
</dbReference>
<comment type="caution">
    <text evidence="3">The sequence shown here is derived from an EMBL/GenBank/DDBJ whole genome shotgun (WGS) entry which is preliminary data.</text>
</comment>
<name>T0GER7_9SPHN</name>
<dbReference type="SUPFAM" id="SSF53756">
    <property type="entry name" value="UDP-Glycosyltransferase/glycogen phosphorylase"/>
    <property type="match status" value="1"/>
</dbReference>
<sequence length="378" mass="42435">MGETGQEFPYEDFWMKIAQIAPLAESVPPKLYGGTERIVSYLTEELVRQGHDVTLFASGDSQTSAELVPVTEMALRLNPKIIDPIPYHMMLLESVMRRADEFDALHFHIDILHMPMVRDCLDRTVTTLHGRLDLPDLPVFYRAFPHHPLVSISDHQRAPMPPVNWARTIHHGLPADLLPPRLGAGAGYLAFLGRISPEKRPDRAIRIAARSGLPLRIAAKIDTVDRLYWETEIAPLLDRYPNVSFIGEINERQKAEFLGQASALLFPIDWPEPFGLVMIEAMACATPVIAFRCGSVPEIIDEGVSGFIVESEDEAVAAIARLKDIDRRRVRAAFDARFTAERMARDYISLYRGLPGARMEAARLRRQRGADADLQIVA</sequence>
<dbReference type="Gene3D" id="3.40.50.2000">
    <property type="entry name" value="Glycogen Phosphorylase B"/>
    <property type="match status" value="2"/>
</dbReference>
<organism evidence="3 4">
    <name type="scientific">Sphingobium baderi LL03</name>
    <dbReference type="NCBI Taxonomy" id="1114964"/>
    <lineage>
        <taxon>Bacteria</taxon>
        <taxon>Pseudomonadati</taxon>
        <taxon>Pseudomonadota</taxon>
        <taxon>Alphaproteobacteria</taxon>
        <taxon>Sphingomonadales</taxon>
        <taxon>Sphingomonadaceae</taxon>
        <taxon>Sphingobium</taxon>
    </lineage>
</organism>
<dbReference type="GO" id="GO:0016757">
    <property type="term" value="F:glycosyltransferase activity"/>
    <property type="evidence" value="ECO:0007669"/>
    <property type="project" value="InterPro"/>
</dbReference>
<dbReference type="Proteomes" id="UP000015524">
    <property type="component" value="Unassembled WGS sequence"/>
</dbReference>
<reference evidence="3 4" key="1">
    <citation type="journal article" date="2013" name="Genome Announc.">
        <title>Draft Genome Sequence of a Hexachlorocyclohexane-Degrading Bacterium, Sphingobium baderi Strain LL03T.</title>
        <authorList>
            <person name="Kaur J."/>
            <person name="Verma H."/>
            <person name="Tripathi C."/>
            <person name="Khurana J.P."/>
            <person name="Lal R."/>
        </authorList>
    </citation>
    <scope>NUCLEOTIDE SEQUENCE [LARGE SCALE GENOMIC DNA]</scope>
    <source>
        <strain evidence="3 4">LL03</strain>
    </source>
</reference>
<evidence type="ECO:0000313" key="4">
    <source>
        <dbReference type="Proteomes" id="UP000015524"/>
    </source>
</evidence>
<dbReference type="CDD" id="cd03802">
    <property type="entry name" value="GT4_AviGT4-like"/>
    <property type="match status" value="1"/>
</dbReference>
<dbReference type="eggNOG" id="COG0438">
    <property type="taxonomic scope" value="Bacteria"/>
</dbReference>
<dbReference type="EMBL" id="ATIB01000081">
    <property type="protein sequence ID" value="EQA98542.1"/>
    <property type="molecule type" value="Genomic_DNA"/>
</dbReference>